<evidence type="ECO:0000313" key="2">
    <source>
        <dbReference type="Proteomes" id="UP000035740"/>
    </source>
</evidence>
<organism evidence="1 2">
    <name type="scientific">Beta vulgaris subsp. vulgaris</name>
    <name type="common">Beet</name>
    <dbReference type="NCBI Taxonomy" id="3555"/>
    <lineage>
        <taxon>Eukaryota</taxon>
        <taxon>Viridiplantae</taxon>
        <taxon>Streptophyta</taxon>
        <taxon>Embryophyta</taxon>
        <taxon>Tracheophyta</taxon>
        <taxon>Spermatophyta</taxon>
        <taxon>Magnoliopsida</taxon>
        <taxon>eudicotyledons</taxon>
        <taxon>Gunneridae</taxon>
        <taxon>Pentapetalae</taxon>
        <taxon>Caryophyllales</taxon>
        <taxon>Chenopodiaceae</taxon>
        <taxon>Betoideae</taxon>
        <taxon>Beta</taxon>
    </lineage>
</organism>
<evidence type="ECO:0000313" key="1">
    <source>
        <dbReference type="EMBL" id="KMS96473.1"/>
    </source>
</evidence>
<gene>
    <name evidence="1" type="ORF">BVRB_9g224660</name>
</gene>
<dbReference type="Gramene" id="KMS96473">
    <property type="protein sequence ID" value="KMS96473"/>
    <property type="gene ID" value="BVRB_9g224660"/>
</dbReference>
<sequence>MRLLHLSLSFSTKLSGATHSTATKLSFSAFLRR</sequence>
<dbReference type="EMBL" id="KQ090377">
    <property type="protein sequence ID" value="KMS96473.1"/>
    <property type="molecule type" value="Genomic_DNA"/>
</dbReference>
<proteinExistence type="predicted"/>
<dbReference type="AlphaFoldDB" id="A0A0J8B918"/>
<reference evidence="1 2" key="1">
    <citation type="journal article" date="2014" name="Nature">
        <title>The genome of the recently domesticated crop plant sugar beet (Beta vulgaris).</title>
        <authorList>
            <person name="Dohm J.C."/>
            <person name="Minoche A.E."/>
            <person name="Holtgrawe D."/>
            <person name="Capella-Gutierrez S."/>
            <person name="Zakrzewski F."/>
            <person name="Tafer H."/>
            <person name="Rupp O."/>
            <person name="Sorensen T.R."/>
            <person name="Stracke R."/>
            <person name="Reinhardt R."/>
            <person name="Goesmann A."/>
            <person name="Kraft T."/>
            <person name="Schulz B."/>
            <person name="Stadler P.F."/>
            <person name="Schmidt T."/>
            <person name="Gabaldon T."/>
            <person name="Lehrach H."/>
            <person name="Weisshaar B."/>
            <person name="Himmelbauer H."/>
        </authorList>
    </citation>
    <scope>NUCLEOTIDE SEQUENCE [LARGE SCALE GENOMIC DNA]</scope>
    <source>
        <tissue evidence="1">Taproot</tissue>
    </source>
</reference>
<name>A0A0J8B918_BETVV</name>
<protein>
    <submittedName>
        <fullName evidence="1">Uncharacterized protein</fullName>
    </submittedName>
</protein>
<accession>A0A0J8B918</accession>
<dbReference type="Proteomes" id="UP000035740">
    <property type="component" value="Unassembled WGS sequence"/>
</dbReference>
<keyword evidence="2" id="KW-1185">Reference proteome</keyword>